<dbReference type="Gene3D" id="3.30.43.10">
    <property type="entry name" value="Uridine Diphospho-n-acetylenolpyruvylglucosamine Reductase, domain 2"/>
    <property type="match status" value="1"/>
</dbReference>
<keyword evidence="3" id="KW-0285">Flavoprotein</keyword>
<organism evidence="7 8">
    <name type="scientific">Leekyejoonella antrihumi</name>
    <dbReference type="NCBI Taxonomy" id="1660198"/>
    <lineage>
        <taxon>Bacteria</taxon>
        <taxon>Bacillati</taxon>
        <taxon>Actinomycetota</taxon>
        <taxon>Actinomycetes</taxon>
        <taxon>Micrococcales</taxon>
        <taxon>Dermacoccaceae</taxon>
        <taxon>Leekyejoonella</taxon>
    </lineage>
</organism>
<dbReference type="GO" id="GO:0016491">
    <property type="term" value="F:oxidoreductase activity"/>
    <property type="evidence" value="ECO:0007669"/>
    <property type="project" value="UniProtKB-KW"/>
</dbReference>
<protein>
    <submittedName>
        <fullName evidence="7">FAD-binding oxidoreductase</fullName>
    </submittedName>
</protein>
<sequence length="461" mass="47848">MPVHALATSKLIRLLRRALPSDLVREPADPGYAAATQPHNSSFLQRPVVVVQPDTAEQAAAAVAVARQAGRRVVVQATGHGSGTALNDDLLLLDTSRLDQVVVNPAERTARVGAGTTWSRVQQAAESHELLALSGTSPTVGVSGYTFAGGVGWLVRPHGLASGSLRAVEYVDGEGTLRRAADDAADPADREALWAFRGGGPVGLATALEIDLHPPGDLSAGYLLWPGGDLPRLAQAWTDALTSAPDTLTSTLSLLHVPPTGPFPAELLDQVAVHLCYATTGGEQDLTAMRDAVRAVASPVIDTTGPADAATLAAIHLDPPSSVPARGDGWWLDMPTADLIGSLFDAARIGRPRGLTMIELRHVATTAPAREGVLSRPPAPFLVHMVAAAPDDTARAGVDEVLAEVAGAIGPTAPGRSVPSFREGQADAGTAFGEPELARLTAVAEALDPGRVLRFQRGLPR</sequence>
<dbReference type="InterPro" id="IPR006094">
    <property type="entry name" value="Oxid_FAD_bind_N"/>
</dbReference>
<keyword evidence="5" id="KW-0560">Oxidoreductase</keyword>
<evidence type="ECO:0000256" key="3">
    <source>
        <dbReference type="ARBA" id="ARBA00022630"/>
    </source>
</evidence>
<name>A0A563DXL2_9MICO</name>
<dbReference type="InterPro" id="IPR016167">
    <property type="entry name" value="FAD-bd_PCMH_sub1"/>
</dbReference>
<gene>
    <name evidence="7" type="ORF">FGL98_15550</name>
</gene>
<dbReference type="PANTHER" id="PTHR42973:SF39">
    <property type="entry name" value="FAD-BINDING PCMH-TYPE DOMAIN-CONTAINING PROTEIN"/>
    <property type="match status" value="1"/>
</dbReference>
<dbReference type="InterPro" id="IPR016169">
    <property type="entry name" value="FAD-bd_PCMH_sub2"/>
</dbReference>
<dbReference type="OrthoDB" id="9775082at2"/>
<dbReference type="PROSITE" id="PS51387">
    <property type="entry name" value="FAD_PCMH"/>
    <property type="match status" value="1"/>
</dbReference>
<evidence type="ECO:0000313" key="8">
    <source>
        <dbReference type="Proteomes" id="UP000320244"/>
    </source>
</evidence>
<dbReference type="SUPFAM" id="SSF56176">
    <property type="entry name" value="FAD-binding/transporter-associated domain-like"/>
    <property type="match status" value="1"/>
</dbReference>
<evidence type="ECO:0000256" key="5">
    <source>
        <dbReference type="ARBA" id="ARBA00023002"/>
    </source>
</evidence>
<proteinExistence type="inferred from homology"/>
<dbReference type="Proteomes" id="UP000320244">
    <property type="component" value="Unassembled WGS sequence"/>
</dbReference>
<dbReference type="InterPro" id="IPR036318">
    <property type="entry name" value="FAD-bd_PCMH-like_sf"/>
</dbReference>
<dbReference type="Gene3D" id="3.30.465.10">
    <property type="match status" value="1"/>
</dbReference>
<reference evidence="7 8" key="2">
    <citation type="submission" date="2019-08" db="EMBL/GenBank/DDBJ databases">
        <title>Jejuicoccus antrihumi gen. nov., sp. nov., a new member of the family Dermacoccaceae isolated from a cave.</title>
        <authorList>
            <person name="Schumann P."/>
            <person name="Kim I.S."/>
        </authorList>
    </citation>
    <scope>NUCLEOTIDE SEQUENCE [LARGE SCALE GENOMIC DNA]</scope>
    <source>
        <strain evidence="7 8">C5-26</strain>
    </source>
</reference>
<dbReference type="AlphaFoldDB" id="A0A563DXL2"/>
<evidence type="ECO:0000313" key="7">
    <source>
        <dbReference type="EMBL" id="TWP34956.1"/>
    </source>
</evidence>
<dbReference type="InterPro" id="IPR050416">
    <property type="entry name" value="FAD-linked_Oxidoreductase"/>
</dbReference>
<comment type="caution">
    <text evidence="7">The sequence shown here is derived from an EMBL/GenBank/DDBJ whole genome shotgun (WGS) entry which is preliminary data.</text>
</comment>
<dbReference type="PANTHER" id="PTHR42973">
    <property type="entry name" value="BINDING OXIDOREDUCTASE, PUTATIVE (AFU_ORTHOLOGUE AFUA_1G17690)-RELATED"/>
    <property type="match status" value="1"/>
</dbReference>
<evidence type="ECO:0000259" key="6">
    <source>
        <dbReference type="PROSITE" id="PS51387"/>
    </source>
</evidence>
<dbReference type="EMBL" id="VCQV01000023">
    <property type="protein sequence ID" value="TWP34956.1"/>
    <property type="molecule type" value="Genomic_DNA"/>
</dbReference>
<evidence type="ECO:0000256" key="4">
    <source>
        <dbReference type="ARBA" id="ARBA00022827"/>
    </source>
</evidence>
<comment type="cofactor">
    <cofactor evidence="1">
        <name>FAD</name>
        <dbReference type="ChEBI" id="CHEBI:57692"/>
    </cofactor>
</comment>
<dbReference type="InterPro" id="IPR016166">
    <property type="entry name" value="FAD-bd_PCMH"/>
</dbReference>
<accession>A0A563DXL2</accession>
<comment type="similarity">
    <text evidence="2">Belongs to the oxygen-dependent FAD-linked oxidoreductase family.</text>
</comment>
<dbReference type="Pfam" id="PF01565">
    <property type="entry name" value="FAD_binding_4"/>
    <property type="match status" value="1"/>
</dbReference>
<keyword evidence="4" id="KW-0274">FAD</keyword>
<dbReference type="RefSeq" id="WP_146318074.1">
    <property type="nucleotide sequence ID" value="NZ_VCQV01000023.1"/>
</dbReference>
<feature type="domain" description="FAD-binding PCMH-type" evidence="6">
    <location>
        <begin position="43"/>
        <end position="215"/>
    </location>
</feature>
<keyword evidence="8" id="KW-1185">Reference proteome</keyword>
<dbReference type="Gene3D" id="3.40.462.20">
    <property type="match status" value="1"/>
</dbReference>
<evidence type="ECO:0000256" key="2">
    <source>
        <dbReference type="ARBA" id="ARBA00005466"/>
    </source>
</evidence>
<evidence type="ECO:0000256" key="1">
    <source>
        <dbReference type="ARBA" id="ARBA00001974"/>
    </source>
</evidence>
<reference evidence="7 8" key="1">
    <citation type="submission" date="2019-05" db="EMBL/GenBank/DDBJ databases">
        <authorList>
            <person name="Lee S.D."/>
        </authorList>
    </citation>
    <scope>NUCLEOTIDE SEQUENCE [LARGE SCALE GENOMIC DNA]</scope>
    <source>
        <strain evidence="7 8">C5-26</strain>
    </source>
</reference>
<dbReference type="GO" id="GO:0071949">
    <property type="term" value="F:FAD binding"/>
    <property type="evidence" value="ECO:0007669"/>
    <property type="project" value="InterPro"/>
</dbReference>